<comment type="caution">
    <text evidence="3">The sequence shown here is derived from an EMBL/GenBank/DDBJ whole genome shotgun (WGS) entry which is preliminary data.</text>
</comment>
<feature type="transmembrane region" description="Helical" evidence="2">
    <location>
        <begin position="100"/>
        <end position="117"/>
    </location>
</feature>
<dbReference type="EMBL" id="JAKFGM010000002">
    <property type="protein sequence ID" value="MCF2514797.1"/>
    <property type="molecule type" value="Genomic_DNA"/>
</dbReference>
<feature type="region of interest" description="Disordered" evidence="1">
    <location>
        <begin position="512"/>
        <end position="543"/>
    </location>
</feature>
<feature type="transmembrane region" description="Helical" evidence="2">
    <location>
        <begin position="270"/>
        <end position="288"/>
    </location>
</feature>
<feature type="compositionally biased region" description="Polar residues" evidence="1">
    <location>
        <begin position="533"/>
        <end position="543"/>
    </location>
</feature>
<dbReference type="Proteomes" id="UP001139410">
    <property type="component" value="Unassembled WGS sequence"/>
</dbReference>
<feature type="transmembrane region" description="Helical" evidence="2">
    <location>
        <begin position="212"/>
        <end position="238"/>
    </location>
</feature>
<evidence type="ECO:0000313" key="4">
    <source>
        <dbReference type="Proteomes" id="UP001139410"/>
    </source>
</evidence>
<proteinExistence type="predicted"/>
<gene>
    <name evidence="3" type="ORF">LVY65_06940</name>
</gene>
<evidence type="ECO:0000256" key="2">
    <source>
        <dbReference type="SAM" id="Phobius"/>
    </source>
</evidence>
<accession>A0A9X1QME5</accession>
<evidence type="ECO:0000313" key="3">
    <source>
        <dbReference type="EMBL" id="MCF2514797.1"/>
    </source>
</evidence>
<feature type="transmembrane region" description="Helical" evidence="2">
    <location>
        <begin position="352"/>
        <end position="374"/>
    </location>
</feature>
<sequence length="543" mass="60776">MIQAAAPPSRPGAARPWWEGRPFVAAMVLLAFVPFIYPQIPPIVDIGGHMGRYKVAADVAHSQMLQQWFTFHWLPIGNLGVDLLVVPLSKLLGIELATKLVVMSIPPLTVAGMLWVAREVHNRLPPTVAFALPLAFGHPFMFGFVNFSLSMALAMLAFGLWLRLGRLGKSRLRALLFVPISFVVFFAHTFGWGTLGLMCFSAEAVRQHDRGWSWWMAIIRAAYHASVMALPVLLILVWRSEATGGLTHRWFDWEYKWEYLLRMFRDRWETYDIVSAGIVLAVPLFALVHPRLTLSRNLAFSGLVLAASYVLLPRIVFGSAYADMRLVPFAAAIFILAIRFKKETRYPLATWLAIAAVGFMLVRLAGTTVSMAIAGKRQAEQLKALDYVLMGSRVAVLVWDKCEQWPLRRSDHLGAIATVRREAYTNDHWPMAGATLMTVRYPAAGWFQRDPSQIVRDPGCRHEGWSVHAALNNLPRDAFDYLWLIDMRPIPRTWVEGWRPVWAGEGSILLEREPLSGGGEAPPPATRPAASVPAQSATVPAQR</sequence>
<protein>
    <submittedName>
        <fullName evidence="3">Uncharacterized protein</fullName>
    </submittedName>
</protein>
<feature type="transmembrane region" description="Helical" evidence="2">
    <location>
        <begin position="174"/>
        <end position="192"/>
    </location>
</feature>
<feature type="transmembrane region" description="Helical" evidence="2">
    <location>
        <begin position="324"/>
        <end position="340"/>
    </location>
</feature>
<keyword evidence="2" id="KW-0472">Membrane</keyword>
<feature type="transmembrane region" description="Helical" evidence="2">
    <location>
        <begin position="68"/>
        <end position="88"/>
    </location>
</feature>
<dbReference type="RefSeq" id="WP_235067294.1">
    <property type="nucleotide sequence ID" value="NZ_JAKFGM010000002.1"/>
</dbReference>
<reference evidence="3" key="1">
    <citation type="submission" date="2022-01" db="EMBL/GenBank/DDBJ databases">
        <authorList>
            <person name="Jo J.-H."/>
            <person name="Im W.-T."/>
        </authorList>
    </citation>
    <scope>NUCLEOTIDE SEQUENCE</scope>
    <source>
        <strain evidence="3">G124</strain>
    </source>
</reference>
<feature type="transmembrane region" description="Helical" evidence="2">
    <location>
        <begin position="137"/>
        <end position="162"/>
    </location>
</feature>
<feature type="transmembrane region" description="Helical" evidence="2">
    <location>
        <begin position="21"/>
        <end position="40"/>
    </location>
</feature>
<evidence type="ECO:0000256" key="1">
    <source>
        <dbReference type="SAM" id="MobiDB-lite"/>
    </source>
</evidence>
<dbReference type="AlphaFoldDB" id="A0A9X1QME5"/>
<keyword evidence="2" id="KW-0812">Transmembrane</keyword>
<organism evidence="3 4">
    <name type="scientific">Sphingomonas cremea</name>
    <dbReference type="NCBI Taxonomy" id="2904799"/>
    <lineage>
        <taxon>Bacteria</taxon>
        <taxon>Pseudomonadati</taxon>
        <taxon>Pseudomonadota</taxon>
        <taxon>Alphaproteobacteria</taxon>
        <taxon>Sphingomonadales</taxon>
        <taxon>Sphingomonadaceae</taxon>
        <taxon>Sphingomonas</taxon>
    </lineage>
</organism>
<name>A0A9X1QME5_9SPHN</name>
<keyword evidence="4" id="KW-1185">Reference proteome</keyword>
<keyword evidence="2" id="KW-1133">Transmembrane helix</keyword>